<proteinExistence type="predicted"/>
<gene>
    <name evidence="1" type="ORF">Syun_011823</name>
</gene>
<keyword evidence="2" id="KW-1185">Reference proteome</keyword>
<evidence type="ECO:0000313" key="2">
    <source>
        <dbReference type="Proteomes" id="UP001420932"/>
    </source>
</evidence>
<dbReference type="EMBL" id="JBBNAF010000005">
    <property type="protein sequence ID" value="KAK9142423.1"/>
    <property type="molecule type" value="Genomic_DNA"/>
</dbReference>
<accession>A0AAP0JY92</accession>
<comment type="caution">
    <text evidence="1">The sequence shown here is derived from an EMBL/GenBank/DDBJ whole genome shotgun (WGS) entry which is preliminary data.</text>
</comment>
<reference evidence="1 2" key="1">
    <citation type="submission" date="2024-01" db="EMBL/GenBank/DDBJ databases">
        <title>Genome assemblies of Stephania.</title>
        <authorList>
            <person name="Yang L."/>
        </authorList>
    </citation>
    <scope>NUCLEOTIDE SEQUENCE [LARGE SCALE GENOMIC DNA]</scope>
    <source>
        <strain evidence="1">YNDBR</strain>
        <tissue evidence="1">Leaf</tissue>
    </source>
</reference>
<dbReference type="Proteomes" id="UP001420932">
    <property type="component" value="Unassembled WGS sequence"/>
</dbReference>
<sequence>MDGQIQTTPSTTTTKTTKTMLKTTMEDRATCLIGDIHGHKSKLQTLSVQSRILNRPICISIGSDNLLGRLLRPRPRHEKRHRFPAQSPHQVPKPDPCYAGTTTSLSRHSSAFFRRRVMGPSLGRLGGNLSTMKKEKGGLREMGMRECISKGGDGRV</sequence>
<evidence type="ECO:0000313" key="1">
    <source>
        <dbReference type="EMBL" id="KAK9142423.1"/>
    </source>
</evidence>
<protein>
    <submittedName>
        <fullName evidence="1">Uncharacterized protein</fullName>
    </submittedName>
</protein>
<dbReference type="AlphaFoldDB" id="A0AAP0JY92"/>
<organism evidence="1 2">
    <name type="scientific">Stephania yunnanensis</name>
    <dbReference type="NCBI Taxonomy" id="152371"/>
    <lineage>
        <taxon>Eukaryota</taxon>
        <taxon>Viridiplantae</taxon>
        <taxon>Streptophyta</taxon>
        <taxon>Embryophyta</taxon>
        <taxon>Tracheophyta</taxon>
        <taxon>Spermatophyta</taxon>
        <taxon>Magnoliopsida</taxon>
        <taxon>Ranunculales</taxon>
        <taxon>Menispermaceae</taxon>
        <taxon>Menispermoideae</taxon>
        <taxon>Cissampelideae</taxon>
        <taxon>Stephania</taxon>
    </lineage>
</organism>
<name>A0AAP0JY92_9MAGN</name>